<dbReference type="InterPro" id="IPR017452">
    <property type="entry name" value="GPCR_Rhodpsn_7TM"/>
</dbReference>
<keyword evidence="8 12" id="KW-0675">Receptor</keyword>
<keyword evidence="6 10" id="KW-0472">Membrane</keyword>
<evidence type="ECO:0000313" key="12">
    <source>
        <dbReference type="EMBL" id="PIK56739.1"/>
    </source>
</evidence>
<reference evidence="12 13" key="1">
    <citation type="journal article" date="2017" name="PLoS Biol.">
        <title>The sea cucumber genome provides insights into morphological evolution and visceral regeneration.</title>
        <authorList>
            <person name="Zhang X."/>
            <person name="Sun L."/>
            <person name="Yuan J."/>
            <person name="Sun Y."/>
            <person name="Gao Y."/>
            <person name="Zhang L."/>
            <person name="Li S."/>
            <person name="Dai H."/>
            <person name="Hamel J.F."/>
            <person name="Liu C."/>
            <person name="Yu Y."/>
            <person name="Liu S."/>
            <person name="Lin W."/>
            <person name="Guo K."/>
            <person name="Jin S."/>
            <person name="Xu P."/>
            <person name="Storey K.B."/>
            <person name="Huan P."/>
            <person name="Zhang T."/>
            <person name="Zhou Y."/>
            <person name="Zhang J."/>
            <person name="Lin C."/>
            <person name="Li X."/>
            <person name="Xing L."/>
            <person name="Huo D."/>
            <person name="Sun M."/>
            <person name="Wang L."/>
            <person name="Mercier A."/>
            <person name="Li F."/>
            <person name="Yang H."/>
            <person name="Xiang J."/>
        </authorList>
    </citation>
    <scope>NUCLEOTIDE SEQUENCE [LARGE SCALE GENOMIC DNA]</scope>
    <source>
        <strain evidence="12">Shaxun</strain>
        <tissue evidence="12">Muscle</tissue>
    </source>
</reference>
<dbReference type="GO" id="GO:0001591">
    <property type="term" value="F:dopamine neurotransmitter receptor activity, coupled via Gi/Go"/>
    <property type="evidence" value="ECO:0007669"/>
    <property type="project" value="TreeGrafter"/>
</dbReference>
<organism evidence="12 13">
    <name type="scientific">Stichopus japonicus</name>
    <name type="common">Sea cucumber</name>
    <dbReference type="NCBI Taxonomy" id="307972"/>
    <lineage>
        <taxon>Eukaryota</taxon>
        <taxon>Metazoa</taxon>
        <taxon>Echinodermata</taxon>
        <taxon>Eleutherozoa</taxon>
        <taxon>Echinozoa</taxon>
        <taxon>Holothuroidea</taxon>
        <taxon>Aspidochirotacea</taxon>
        <taxon>Aspidochirotida</taxon>
        <taxon>Stichopodidae</taxon>
        <taxon>Apostichopus</taxon>
    </lineage>
</organism>
<protein>
    <submittedName>
        <fullName evidence="12">Putative muscarinic acetylcholine receptor DM1</fullName>
    </submittedName>
</protein>
<evidence type="ECO:0000256" key="4">
    <source>
        <dbReference type="ARBA" id="ARBA00022989"/>
    </source>
</evidence>
<evidence type="ECO:0000313" key="13">
    <source>
        <dbReference type="Proteomes" id="UP000230750"/>
    </source>
</evidence>
<dbReference type="EMBL" id="MRZV01000166">
    <property type="protein sequence ID" value="PIK56739.1"/>
    <property type="molecule type" value="Genomic_DNA"/>
</dbReference>
<evidence type="ECO:0000256" key="6">
    <source>
        <dbReference type="ARBA" id="ARBA00023136"/>
    </source>
</evidence>
<evidence type="ECO:0000256" key="3">
    <source>
        <dbReference type="ARBA" id="ARBA00022692"/>
    </source>
</evidence>
<dbReference type="PANTHER" id="PTHR24248">
    <property type="entry name" value="ADRENERGIC RECEPTOR-RELATED G-PROTEIN COUPLED RECEPTOR"/>
    <property type="match status" value="1"/>
</dbReference>
<feature type="transmembrane region" description="Helical" evidence="10">
    <location>
        <begin position="108"/>
        <end position="130"/>
    </location>
</feature>
<dbReference type="Proteomes" id="UP000230750">
    <property type="component" value="Unassembled WGS sequence"/>
</dbReference>
<dbReference type="Gene3D" id="1.20.1070.10">
    <property type="entry name" value="Rhodopsin 7-helix transmembrane proteins"/>
    <property type="match status" value="1"/>
</dbReference>
<dbReference type="STRING" id="307972.A0A2G8L908"/>
<keyword evidence="7" id="KW-1015">Disulfide bond</keyword>
<keyword evidence="5" id="KW-0297">G-protein coupled receptor</keyword>
<comment type="subcellular location">
    <subcellularLocation>
        <location evidence="1">Cell membrane</location>
        <topology evidence="1">Multi-pass membrane protein</topology>
    </subcellularLocation>
</comment>
<feature type="domain" description="G-protein coupled receptors family 1 profile" evidence="11">
    <location>
        <begin position="46"/>
        <end position="219"/>
    </location>
</feature>
<dbReference type="Pfam" id="PF00001">
    <property type="entry name" value="7tm_1"/>
    <property type="match status" value="1"/>
</dbReference>
<gene>
    <name evidence="12" type="ORF">BSL78_06381</name>
</gene>
<feature type="transmembrane region" description="Helical" evidence="10">
    <location>
        <begin position="151"/>
        <end position="171"/>
    </location>
</feature>
<name>A0A2G8L908_STIJA</name>
<keyword evidence="2" id="KW-1003">Cell membrane</keyword>
<dbReference type="PANTHER" id="PTHR24248:SF125">
    <property type="entry name" value="DOPAMINE D2-LIKE RECEPTOR"/>
    <property type="match status" value="1"/>
</dbReference>
<feature type="transmembrane region" description="Helical" evidence="10">
    <location>
        <begin position="66"/>
        <end position="88"/>
    </location>
</feature>
<evidence type="ECO:0000256" key="8">
    <source>
        <dbReference type="ARBA" id="ARBA00023170"/>
    </source>
</evidence>
<keyword evidence="3 10" id="KW-0812">Transmembrane</keyword>
<evidence type="ECO:0000256" key="7">
    <source>
        <dbReference type="ARBA" id="ARBA00023157"/>
    </source>
</evidence>
<evidence type="ECO:0000256" key="2">
    <source>
        <dbReference type="ARBA" id="ARBA00022475"/>
    </source>
</evidence>
<feature type="transmembrane region" description="Helical" evidence="10">
    <location>
        <begin position="191"/>
        <end position="214"/>
    </location>
</feature>
<evidence type="ECO:0000256" key="1">
    <source>
        <dbReference type="ARBA" id="ARBA00004651"/>
    </source>
</evidence>
<dbReference type="AlphaFoldDB" id="A0A2G8L908"/>
<dbReference type="GO" id="GO:0045202">
    <property type="term" value="C:synapse"/>
    <property type="evidence" value="ECO:0007669"/>
    <property type="project" value="GOC"/>
</dbReference>
<dbReference type="OrthoDB" id="10071887at2759"/>
<keyword evidence="13" id="KW-1185">Reference proteome</keyword>
<accession>A0A2G8L908</accession>
<dbReference type="InterPro" id="IPR000276">
    <property type="entry name" value="GPCR_Rhodpsn"/>
</dbReference>
<evidence type="ECO:0000256" key="5">
    <source>
        <dbReference type="ARBA" id="ARBA00023040"/>
    </source>
</evidence>
<keyword evidence="9" id="KW-0807">Transducer</keyword>
<dbReference type="PRINTS" id="PR00237">
    <property type="entry name" value="GPCRRHODOPSN"/>
</dbReference>
<dbReference type="PROSITE" id="PS50262">
    <property type="entry name" value="G_PROTEIN_RECEP_F1_2"/>
    <property type="match status" value="1"/>
</dbReference>
<evidence type="ECO:0000256" key="10">
    <source>
        <dbReference type="SAM" id="Phobius"/>
    </source>
</evidence>
<dbReference type="GO" id="GO:0005886">
    <property type="term" value="C:plasma membrane"/>
    <property type="evidence" value="ECO:0007669"/>
    <property type="project" value="UniProtKB-SubCell"/>
</dbReference>
<evidence type="ECO:0000256" key="9">
    <source>
        <dbReference type="ARBA" id="ARBA00023224"/>
    </source>
</evidence>
<evidence type="ECO:0000259" key="11">
    <source>
        <dbReference type="PROSITE" id="PS50262"/>
    </source>
</evidence>
<feature type="transmembrane region" description="Helical" evidence="10">
    <location>
        <begin position="33"/>
        <end position="54"/>
    </location>
</feature>
<comment type="caution">
    <text evidence="12">The sequence shown here is derived from an EMBL/GenBank/DDBJ whole genome shotgun (WGS) entry which is preliminary data.</text>
</comment>
<sequence>METTEAYLSDVNVTTLSPGSDVIPRFSVNMTRAAIQFTIAFLVIASNLLIIIAFSVEKRLRVYTNYYIISMAIADAMLGLTGMGLSLFQNILGYRWTFGYVSCNIVLTFSHTSLHVSVLMLVVISIDRWYAYTTPLSTWHSAAGRTRSVAMSSYGLWVHLLGVILGVWGIVDDRYHNSLFCSLLSRSVIATFVAAALYYWIPTGMIAFFYFFIYRKIRSSGSNKLTTKFAANDAVRTWSSDTSNTGSMSSLSHNSTDVSVISTNNDHHDVEGKEATMGDCQHVASNQNEVILTNWKTGNVPTTTSTANAQSEILGDGLLDGLRQPHWTALRLSVL</sequence>
<keyword evidence="4 10" id="KW-1133">Transmembrane helix</keyword>
<dbReference type="SUPFAM" id="SSF81321">
    <property type="entry name" value="Family A G protein-coupled receptor-like"/>
    <property type="match status" value="1"/>
</dbReference>
<dbReference type="GO" id="GO:0004930">
    <property type="term" value="F:G protein-coupled receptor activity"/>
    <property type="evidence" value="ECO:0007669"/>
    <property type="project" value="UniProtKB-KW"/>
</dbReference>
<proteinExistence type="predicted"/>